<keyword evidence="4" id="KW-0812">Transmembrane</keyword>
<dbReference type="AlphaFoldDB" id="T1VZ88"/>
<dbReference type="GO" id="GO:0017136">
    <property type="term" value="F:histone deacetylase activity, NAD-dependent"/>
    <property type="evidence" value="ECO:0007669"/>
    <property type="project" value="TreeGrafter"/>
</dbReference>
<dbReference type="Gene3D" id="3.30.1600.10">
    <property type="entry name" value="SIR2/SIRT2 'Small Domain"/>
    <property type="match status" value="1"/>
</dbReference>
<feature type="binding site" evidence="3">
    <location>
        <position position="186"/>
    </location>
    <ligand>
        <name>Zn(2+)</name>
        <dbReference type="ChEBI" id="CHEBI:29105"/>
    </ligand>
</feature>
<dbReference type="SUPFAM" id="SSF52467">
    <property type="entry name" value="DHS-like NAD/FAD-binding domain"/>
    <property type="match status" value="1"/>
</dbReference>
<evidence type="ECO:0000256" key="3">
    <source>
        <dbReference type="PROSITE-ProRule" id="PRU00236"/>
    </source>
</evidence>
<keyword evidence="4" id="KW-0472">Membrane</keyword>
<dbReference type="GO" id="GO:0070403">
    <property type="term" value="F:NAD+ binding"/>
    <property type="evidence" value="ECO:0007669"/>
    <property type="project" value="InterPro"/>
</dbReference>
<feature type="domain" description="Deacetylase sirtuin-type" evidence="5">
    <location>
        <begin position="11"/>
        <end position="305"/>
    </location>
</feature>
<dbReference type="InterPro" id="IPR003000">
    <property type="entry name" value="Sirtuin"/>
</dbReference>
<gene>
    <name evidence="6" type="primary">Sirt5</name>
</gene>
<dbReference type="EMBL" id="KC993853">
    <property type="protein sequence ID" value="AGT95748.1"/>
    <property type="molecule type" value="mRNA"/>
</dbReference>
<dbReference type="PANTHER" id="PTHR11085">
    <property type="entry name" value="NAD-DEPENDENT PROTEIN DEACYLASE SIRTUIN-5, MITOCHONDRIAL-RELATED"/>
    <property type="match status" value="1"/>
</dbReference>
<dbReference type="InterPro" id="IPR050134">
    <property type="entry name" value="NAD-dep_sirtuin_deacylases"/>
</dbReference>
<dbReference type="Pfam" id="PF02146">
    <property type="entry name" value="SIR2"/>
    <property type="match status" value="1"/>
</dbReference>
<feature type="active site" description="Proton acceptor" evidence="3">
    <location>
        <position position="136"/>
    </location>
</feature>
<keyword evidence="2" id="KW-0520">NAD</keyword>
<evidence type="ECO:0000256" key="2">
    <source>
        <dbReference type="ARBA" id="ARBA00023027"/>
    </source>
</evidence>
<evidence type="ECO:0000256" key="4">
    <source>
        <dbReference type="SAM" id="Phobius"/>
    </source>
</evidence>
<name>T1VZ88_SCHMA</name>
<dbReference type="GO" id="GO:0005634">
    <property type="term" value="C:nucleus"/>
    <property type="evidence" value="ECO:0007669"/>
    <property type="project" value="TreeGrafter"/>
</dbReference>
<keyword evidence="1" id="KW-0808">Transferase</keyword>
<keyword evidence="3" id="KW-0862">Zinc</keyword>
<evidence type="ECO:0000256" key="1">
    <source>
        <dbReference type="ARBA" id="ARBA00022679"/>
    </source>
</evidence>
<sequence>MKKTFAINLQFPKDYSNISDFRSVLSKSHNVLAFTGAGISAESHVPTFRRSGESWRNFHTQDLATPDAFHSNPGLVWEFYHYCREVVRSRCPNAGHLALTHAEKQYTECGRSFFIITQNVDGLHAKAGCVNVLELHGNLYKTQCLECNDIRVNFDKPICAALLGRGSPIIENIPCKPIPLSQLPRCQNRINNNICGGLLRPHVVWFGENLEPHILSKAGEIVQKADVCLVVGASSAVYPVASFTRSLANRGIPVAEINVEVTPATHLLQLVFYKYFFSLTIIMVLNFMLSNVRIFTRISQKLSRM</sequence>
<evidence type="ECO:0000313" key="6">
    <source>
        <dbReference type="EMBL" id="AGT95748.1"/>
    </source>
</evidence>
<protein>
    <submittedName>
        <fullName evidence="6">Sirtuin 5 isoform 3</fullName>
    </submittedName>
</protein>
<dbReference type="InterPro" id="IPR029035">
    <property type="entry name" value="DHS-like_NAD/FAD-binding_dom"/>
</dbReference>
<reference evidence="6" key="1">
    <citation type="submission" date="2013-04" db="EMBL/GenBank/DDBJ databases">
        <title>Schistosoma mansoni sirtuins as chemotherapeutic targets.</title>
        <authorList>
            <person name="Lancelot J."/>
            <person name="Caby S."/>
            <person name="Dubois-Abdesselem F."/>
            <person name="Vanderstraete M."/>
            <person name="Trolet J."/>
            <person name="Nahum L."/>
            <person name="Oliveira G."/>
            <person name="Jung M."/>
            <person name="Pierce R.J."/>
        </authorList>
    </citation>
    <scope>NUCLEOTIDE SEQUENCE</scope>
</reference>
<accession>T1VZ88</accession>
<dbReference type="InterPro" id="IPR026591">
    <property type="entry name" value="Sirtuin_cat_small_dom_sf"/>
</dbReference>
<feature type="binding site" evidence="3">
    <location>
        <position position="147"/>
    </location>
    <ligand>
        <name>Zn(2+)</name>
        <dbReference type="ChEBI" id="CHEBI:29105"/>
    </ligand>
</feature>
<feature type="binding site" evidence="3">
    <location>
        <position position="144"/>
    </location>
    <ligand>
        <name>Zn(2+)</name>
        <dbReference type="ChEBI" id="CHEBI:29105"/>
    </ligand>
</feature>
<feature type="transmembrane region" description="Helical" evidence="4">
    <location>
        <begin position="275"/>
        <end position="295"/>
    </location>
</feature>
<evidence type="ECO:0000259" key="5">
    <source>
        <dbReference type="PROSITE" id="PS50305"/>
    </source>
</evidence>
<proteinExistence type="evidence at transcript level"/>
<keyword evidence="4" id="KW-1133">Transmembrane helix</keyword>
<organism evidence="6">
    <name type="scientific">Schistosoma mansoni</name>
    <name type="common">Blood fluke</name>
    <dbReference type="NCBI Taxonomy" id="6183"/>
    <lineage>
        <taxon>Eukaryota</taxon>
        <taxon>Metazoa</taxon>
        <taxon>Spiralia</taxon>
        <taxon>Lophotrochozoa</taxon>
        <taxon>Platyhelminthes</taxon>
        <taxon>Trematoda</taxon>
        <taxon>Digenea</taxon>
        <taxon>Strigeidida</taxon>
        <taxon>Schistosomatoidea</taxon>
        <taxon>Schistosomatidae</taxon>
        <taxon>Schistosoma</taxon>
    </lineage>
</organism>
<dbReference type="GO" id="GO:0046872">
    <property type="term" value="F:metal ion binding"/>
    <property type="evidence" value="ECO:0007669"/>
    <property type="project" value="UniProtKB-KW"/>
</dbReference>
<dbReference type="PANTHER" id="PTHR11085:SF10">
    <property type="entry name" value="NAD-DEPENDENT PROTEIN DEACYLASE SIRTUIN-5, MITOCHONDRIAL-RELATED"/>
    <property type="match status" value="1"/>
</dbReference>
<dbReference type="PROSITE" id="PS50305">
    <property type="entry name" value="SIRTUIN"/>
    <property type="match status" value="1"/>
</dbReference>
<dbReference type="InterPro" id="IPR026590">
    <property type="entry name" value="Ssirtuin_cat_dom"/>
</dbReference>
<dbReference type="Gene3D" id="3.40.50.1220">
    <property type="entry name" value="TPP-binding domain"/>
    <property type="match status" value="1"/>
</dbReference>
<feature type="binding site" evidence="3">
    <location>
        <position position="195"/>
    </location>
    <ligand>
        <name>Zn(2+)</name>
        <dbReference type="ChEBI" id="CHEBI:29105"/>
    </ligand>
</feature>
<keyword evidence="3" id="KW-0479">Metal-binding</keyword>